<feature type="coiled-coil region" evidence="1">
    <location>
        <begin position="162"/>
        <end position="189"/>
    </location>
</feature>
<gene>
    <name evidence="2" type="ORF">EKO23_17480</name>
</gene>
<dbReference type="RefSeq" id="WP_167880533.1">
    <property type="nucleotide sequence ID" value="NZ_SDKM01000028.1"/>
</dbReference>
<reference evidence="2 3" key="1">
    <citation type="submission" date="2019-01" db="EMBL/GenBank/DDBJ databases">
        <title>Nocardioides guangzhouensis sp. nov., an actinobacterium isolated from soil.</title>
        <authorList>
            <person name="Fu Y."/>
            <person name="Cai Y."/>
            <person name="Lin Z."/>
            <person name="Chen P."/>
        </authorList>
    </citation>
    <scope>NUCLEOTIDE SEQUENCE [LARGE SCALE GENOMIC DNA]</scope>
    <source>
        <strain evidence="2 3">130</strain>
    </source>
</reference>
<dbReference type="EMBL" id="SDKM01000028">
    <property type="protein sequence ID" value="RYP83873.1"/>
    <property type="molecule type" value="Genomic_DNA"/>
</dbReference>
<name>A0A4Q4Z7W9_9ACTN</name>
<comment type="caution">
    <text evidence="2">The sequence shown here is derived from an EMBL/GenBank/DDBJ whole genome shotgun (WGS) entry which is preliminary data.</text>
</comment>
<accession>A0A4Q4Z7W9</accession>
<evidence type="ECO:0000256" key="1">
    <source>
        <dbReference type="SAM" id="Coils"/>
    </source>
</evidence>
<dbReference type="Proteomes" id="UP000295198">
    <property type="component" value="Unassembled WGS sequence"/>
</dbReference>
<evidence type="ECO:0000313" key="3">
    <source>
        <dbReference type="Proteomes" id="UP000295198"/>
    </source>
</evidence>
<protein>
    <submittedName>
        <fullName evidence="2">Uncharacterized protein</fullName>
    </submittedName>
</protein>
<keyword evidence="1" id="KW-0175">Coiled coil</keyword>
<sequence>MVDPMPLNGLVARFEHVEDLDTASALSAAGRVGRHLGVIYIAAGADPRVRERLSVSPAVLIELTGVGYAKSLEVMDNCPPTPRHRLLGLWAAGPVCALAFTTAAGDPHWWVDGEHPRVGASSFDAFVDAARDRRASERWAENSEVRAVTGASVDPDRLRVRVQRLTRRLAAAEAEVARLRGELERQTSRDAQGVRRLVRALFARGAP</sequence>
<proteinExistence type="predicted"/>
<evidence type="ECO:0000313" key="2">
    <source>
        <dbReference type="EMBL" id="RYP83873.1"/>
    </source>
</evidence>
<dbReference type="AlphaFoldDB" id="A0A4Q4Z7W9"/>
<keyword evidence="3" id="KW-1185">Reference proteome</keyword>
<organism evidence="2 3">
    <name type="scientific">Nocardioides guangzhouensis</name>
    <dbReference type="NCBI Taxonomy" id="2497878"/>
    <lineage>
        <taxon>Bacteria</taxon>
        <taxon>Bacillati</taxon>
        <taxon>Actinomycetota</taxon>
        <taxon>Actinomycetes</taxon>
        <taxon>Propionibacteriales</taxon>
        <taxon>Nocardioidaceae</taxon>
        <taxon>Nocardioides</taxon>
    </lineage>
</organism>